<keyword evidence="1" id="KW-0812">Transmembrane</keyword>
<organism evidence="2 3">
    <name type="scientific">Achromobacter spanius</name>
    <dbReference type="NCBI Taxonomy" id="217203"/>
    <lineage>
        <taxon>Bacteria</taxon>
        <taxon>Pseudomonadati</taxon>
        <taxon>Pseudomonadota</taxon>
        <taxon>Betaproteobacteria</taxon>
        <taxon>Burkholderiales</taxon>
        <taxon>Alcaligenaceae</taxon>
        <taxon>Achromobacter</taxon>
    </lineage>
</organism>
<evidence type="ECO:0000313" key="2">
    <source>
        <dbReference type="EMBL" id="PPA76457.1"/>
    </source>
</evidence>
<comment type="caution">
    <text evidence="2">The sequence shown here is derived from an EMBL/GenBank/DDBJ whole genome shotgun (WGS) entry which is preliminary data.</text>
</comment>
<keyword evidence="1" id="KW-1133">Transmembrane helix</keyword>
<name>A0A2S5GTP4_9BURK</name>
<proteinExistence type="predicted"/>
<dbReference type="EMBL" id="PREU01000004">
    <property type="protein sequence ID" value="PPA76457.1"/>
    <property type="molecule type" value="Genomic_DNA"/>
</dbReference>
<reference evidence="2 3" key="1">
    <citation type="submission" date="2018-02" db="EMBL/GenBank/DDBJ databases">
        <title>Draft Genome of Achromobacter spanius stain 6.</title>
        <authorList>
            <person name="Gunasekera T.S."/>
            <person name="Radwan O."/>
            <person name="Ruiz O.N."/>
        </authorList>
    </citation>
    <scope>NUCLEOTIDE SEQUENCE [LARGE SCALE GENOMIC DNA]</scope>
    <source>
        <strain evidence="2 3">6</strain>
    </source>
</reference>
<protein>
    <submittedName>
        <fullName evidence="2">Uncharacterized protein</fullName>
    </submittedName>
</protein>
<keyword evidence="1" id="KW-0472">Membrane</keyword>
<dbReference type="Proteomes" id="UP000239990">
    <property type="component" value="Unassembled WGS sequence"/>
</dbReference>
<evidence type="ECO:0000313" key="3">
    <source>
        <dbReference type="Proteomes" id="UP000239990"/>
    </source>
</evidence>
<dbReference type="AlphaFoldDB" id="A0A2S5GTP4"/>
<sequence length="66" mass="7057">MVGNEFNGIGHGDLPGRFETGFTLVSLVAFVNFVALRTCLAEVASRQHRAATGTGSLSNPFQRVPH</sequence>
<accession>A0A2S5GTP4</accession>
<gene>
    <name evidence="2" type="ORF">C4E15_11640</name>
</gene>
<feature type="transmembrane region" description="Helical" evidence="1">
    <location>
        <begin position="20"/>
        <end position="40"/>
    </location>
</feature>
<evidence type="ECO:0000256" key="1">
    <source>
        <dbReference type="SAM" id="Phobius"/>
    </source>
</evidence>